<organism evidence="1">
    <name type="scientific">Burkholderia cenocepacia</name>
    <dbReference type="NCBI Taxonomy" id="95486"/>
    <lineage>
        <taxon>Bacteria</taxon>
        <taxon>Pseudomonadati</taxon>
        <taxon>Pseudomonadota</taxon>
        <taxon>Betaproteobacteria</taxon>
        <taxon>Burkholderiales</taxon>
        <taxon>Burkholderiaceae</taxon>
        <taxon>Burkholderia</taxon>
        <taxon>Burkholderia cepacia complex</taxon>
    </lineage>
</organism>
<sequence>MSTITDMREHLMQTLAALRDRENPMDVDRARAVAQVAGVLVDSAKVEVDYIKATGATGDSLFISPLNSDPDRLLNGAKGEIEKTPTGFVHRIRG</sequence>
<evidence type="ECO:0000313" key="1">
    <source>
        <dbReference type="EMBL" id="NDV77300.1"/>
    </source>
</evidence>
<protein>
    <submittedName>
        <fullName evidence="1">Uncharacterized protein</fullName>
    </submittedName>
</protein>
<dbReference type="EMBL" id="JAAEAM010000072">
    <property type="protein sequence ID" value="NDV77300.1"/>
    <property type="molecule type" value="Genomic_DNA"/>
</dbReference>
<dbReference type="RefSeq" id="WP_163126364.1">
    <property type="nucleotide sequence ID" value="NZ_JAAEAM010000072.1"/>
</dbReference>
<reference evidence="1" key="1">
    <citation type="submission" date="2019-11" db="EMBL/GenBank/DDBJ databases">
        <title>Burkholderia cenocepacia CF.</title>
        <authorList>
            <person name="Vianna E.F."/>
            <person name="Marques E.A."/>
            <person name="Albano R.M."/>
            <person name="Leao R.S."/>
        </authorList>
    </citation>
    <scope>NUCLEOTIDE SEQUENCE</scope>
    <source>
        <strain evidence="1">MS-2140</strain>
    </source>
</reference>
<gene>
    <name evidence="1" type="ORF">GFJ35_35445</name>
</gene>
<name>A0A6B2MP94_9BURK</name>
<comment type="caution">
    <text evidence="1">The sequence shown here is derived from an EMBL/GenBank/DDBJ whole genome shotgun (WGS) entry which is preliminary data.</text>
</comment>
<dbReference type="AlphaFoldDB" id="A0A6B2MP94"/>
<proteinExistence type="predicted"/>
<accession>A0A6B2MP94</accession>